<evidence type="ECO:0000259" key="10">
    <source>
        <dbReference type="Pfam" id="PF10502"/>
    </source>
</evidence>
<dbReference type="InterPro" id="IPR019756">
    <property type="entry name" value="Pept_S26A_signal_pept_1_Ser-AS"/>
</dbReference>
<dbReference type="SUPFAM" id="SSF51306">
    <property type="entry name" value="LexA/Signal peptidase"/>
    <property type="match status" value="1"/>
</dbReference>
<evidence type="ECO:0000256" key="4">
    <source>
        <dbReference type="ARBA" id="ARBA00019232"/>
    </source>
</evidence>
<evidence type="ECO:0000256" key="3">
    <source>
        <dbReference type="ARBA" id="ARBA00013208"/>
    </source>
</evidence>
<dbReference type="InterPro" id="IPR019758">
    <property type="entry name" value="Pept_S26A_signal_pept_1_CS"/>
</dbReference>
<dbReference type="EC" id="3.4.21.89" evidence="3 8"/>
<keyword evidence="12" id="KW-1185">Reference proteome</keyword>
<evidence type="ECO:0000256" key="9">
    <source>
        <dbReference type="RuleBase" id="RU362042"/>
    </source>
</evidence>
<dbReference type="GO" id="GO:0006465">
    <property type="term" value="P:signal peptide processing"/>
    <property type="evidence" value="ECO:0007669"/>
    <property type="project" value="InterPro"/>
</dbReference>
<dbReference type="EMBL" id="CP049811">
    <property type="protein sequence ID" value="QIK41710.1"/>
    <property type="molecule type" value="Genomic_DNA"/>
</dbReference>
<feature type="domain" description="Peptidase S26" evidence="10">
    <location>
        <begin position="12"/>
        <end position="251"/>
    </location>
</feature>
<feature type="transmembrane region" description="Helical" evidence="8">
    <location>
        <begin position="16"/>
        <end position="37"/>
    </location>
</feature>
<dbReference type="PROSITE" id="PS00761">
    <property type="entry name" value="SPASE_I_3"/>
    <property type="match status" value="1"/>
</dbReference>
<dbReference type="PANTHER" id="PTHR43390">
    <property type="entry name" value="SIGNAL PEPTIDASE I"/>
    <property type="match status" value="1"/>
</dbReference>
<evidence type="ECO:0000256" key="7">
    <source>
        <dbReference type="PIRSR" id="PIRSR600223-1"/>
    </source>
</evidence>
<gene>
    <name evidence="11" type="primary">lepB</name>
    <name evidence="11" type="ORF">G8E03_13690</name>
</gene>
<dbReference type="InterPro" id="IPR000223">
    <property type="entry name" value="Pept_S26A_signal_pept_1"/>
</dbReference>
<keyword evidence="8" id="KW-0472">Membrane</keyword>
<organism evidence="11 12">
    <name type="scientific">Pontivivens nitratireducens</name>
    <dbReference type="NCBI Taxonomy" id="2758038"/>
    <lineage>
        <taxon>Bacteria</taxon>
        <taxon>Pseudomonadati</taxon>
        <taxon>Pseudomonadota</taxon>
        <taxon>Alphaproteobacteria</taxon>
        <taxon>Rhodobacterales</taxon>
        <taxon>Paracoccaceae</taxon>
        <taxon>Pontivivens</taxon>
    </lineage>
</organism>
<dbReference type="GO" id="GO:0009003">
    <property type="term" value="F:signal peptidase activity"/>
    <property type="evidence" value="ECO:0007669"/>
    <property type="project" value="UniProtKB-EC"/>
</dbReference>
<feature type="active site" evidence="7">
    <location>
        <position position="101"/>
    </location>
</feature>
<dbReference type="GO" id="GO:0016020">
    <property type="term" value="C:membrane"/>
    <property type="evidence" value="ECO:0007669"/>
    <property type="project" value="UniProtKB-SubCell"/>
</dbReference>
<evidence type="ECO:0000256" key="2">
    <source>
        <dbReference type="ARBA" id="ARBA00009370"/>
    </source>
</evidence>
<comment type="subcellular location">
    <subcellularLocation>
        <location evidence="9">Membrane</location>
        <topology evidence="9">Single-pass type II membrane protein</topology>
    </subcellularLocation>
</comment>
<feature type="active site" evidence="7">
    <location>
        <position position="41"/>
    </location>
</feature>
<name>A0A6G7VP62_9RHOB</name>
<protein>
    <recommendedName>
        <fullName evidence="4 8">Signal peptidase I</fullName>
        <ecNumber evidence="3 8">3.4.21.89</ecNumber>
    </recommendedName>
</protein>
<proteinExistence type="inferred from homology"/>
<dbReference type="InterPro" id="IPR036286">
    <property type="entry name" value="LexA/Signal_pep-like_sf"/>
</dbReference>
<dbReference type="GO" id="GO:0004252">
    <property type="term" value="F:serine-type endopeptidase activity"/>
    <property type="evidence" value="ECO:0007669"/>
    <property type="project" value="InterPro"/>
</dbReference>
<dbReference type="PROSITE" id="PS00760">
    <property type="entry name" value="SPASE_I_2"/>
    <property type="match status" value="1"/>
</dbReference>
<dbReference type="Gene3D" id="2.10.109.10">
    <property type="entry name" value="Umud Fragment, subunit A"/>
    <property type="match status" value="1"/>
</dbReference>
<dbReference type="PROSITE" id="PS00501">
    <property type="entry name" value="SPASE_I_1"/>
    <property type="match status" value="1"/>
</dbReference>
<evidence type="ECO:0000256" key="5">
    <source>
        <dbReference type="ARBA" id="ARBA00022670"/>
    </source>
</evidence>
<dbReference type="Pfam" id="PF10502">
    <property type="entry name" value="Peptidase_S26"/>
    <property type="match status" value="1"/>
</dbReference>
<comment type="similarity">
    <text evidence="2 9">Belongs to the peptidase S26 family.</text>
</comment>
<evidence type="ECO:0000313" key="11">
    <source>
        <dbReference type="EMBL" id="QIK41710.1"/>
    </source>
</evidence>
<dbReference type="KEGG" id="mon:G8E03_13690"/>
<evidence type="ECO:0000313" key="12">
    <source>
        <dbReference type="Proteomes" id="UP000500791"/>
    </source>
</evidence>
<keyword evidence="8" id="KW-0812">Transmembrane</keyword>
<keyword evidence="8" id="KW-1133">Transmembrane helix</keyword>
<evidence type="ECO:0000256" key="6">
    <source>
        <dbReference type="ARBA" id="ARBA00022801"/>
    </source>
</evidence>
<dbReference type="CDD" id="cd06530">
    <property type="entry name" value="S26_SPase_I"/>
    <property type="match status" value="1"/>
</dbReference>
<dbReference type="PANTHER" id="PTHR43390:SF1">
    <property type="entry name" value="CHLOROPLAST PROCESSING PEPTIDASE"/>
    <property type="match status" value="1"/>
</dbReference>
<evidence type="ECO:0000256" key="8">
    <source>
        <dbReference type="RuleBase" id="RU003993"/>
    </source>
</evidence>
<sequence length="275" mass="30611">MASKKSEGGVLDTLKTVVYALLLAGLIRTLFFQPFYIPSGSMKPTLLVGDFLFVNKFAYGYSAESCPLGLCPFDGRIWFTEPERGDIVVFAHPANGTDYIKRLIGLPGDTIQMQGGRLIINGEMLPLAPAETFEEIYEDQQATRPQCANGTVSLGAICQKEQFVETLPNGVEHMVLNIADRSSDNTPVYTVPEEHYFFMGDNRDNSIDSRFFNRMQISEFRTSLSGPPAFNGGGVGFVHRDLLIGKANLVVLSAAGTSLFKPWNWRLDRFFEWVE</sequence>
<dbReference type="AlphaFoldDB" id="A0A6G7VP62"/>
<dbReference type="InterPro" id="IPR019533">
    <property type="entry name" value="Peptidase_S26"/>
</dbReference>
<dbReference type="NCBIfam" id="TIGR02227">
    <property type="entry name" value="sigpep_I_bact"/>
    <property type="match status" value="1"/>
</dbReference>
<keyword evidence="6 8" id="KW-0378">Hydrolase</keyword>
<accession>A0A6G7VP62</accession>
<dbReference type="InterPro" id="IPR019757">
    <property type="entry name" value="Pept_S26A_signal_pept_1_Lys-AS"/>
</dbReference>
<reference evidence="11 12" key="1">
    <citation type="submission" date="2020-03" db="EMBL/GenBank/DDBJ databases">
        <title>Complete genome sequence of Monaibacterium sp. ALG8 with diverse plasmids.</title>
        <authorList>
            <person name="Sun C."/>
        </authorList>
    </citation>
    <scope>NUCLEOTIDE SEQUENCE [LARGE SCALE GENOMIC DNA]</scope>
    <source>
        <strain evidence="11 12">ALG8</strain>
    </source>
</reference>
<dbReference type="RefSeq" id="WP_166193013.1">
    <property type="nucleotide sequence ID" value="NZ_CP049811.1"/>
</dbReference>
<dbReference type="PRINTS" id="PR00727">
    <property type="entry name" value="LEADERPTASE"/>
</dbReference>
<evidence type="ECO:0000256" key="1">
    <source>
        <dbReference type="ARBA" id="ARBA00000677"/>
    </source>
</evidence>
<keyword evidence="5 8" id="KW-0645">Protease</keyword>
<comment type="catalytic activity">
    <reaction evidence="1 8">
        <text>Cleavage of hydrophobic, N-terminal signal or leader sequences from secreted and periplasmic proteins.</text>
        <dbReference type="EC" id="3.4.21.89"/>
    </reaction>
</comment>
<dbReference type="Proteomes" id="UP000500791">
    <property type="component" value="Chromosome"/>
</dbReference>